<feature type="domain" description="MYND-type" evidence="6">
    <location>
        <begin position="362"/>
        <end position="399"/>
    </location>
</feature>
<dbReference type="GO" id="GO:0008270">
    <property type="term" value="F:zinc ion binding"/>
    <property type="evidence" value="ECO:0007669"/>
    <property type="project" value="UniProtKB-KW"/>
</dbReference>
<dbReference type="AlphaFoldDB" id="A0A8K1CPX3"/>
<evidence type="ECO:0000256" key="5">
    <source>
        <dbReference type="SAM" id="MobiDB-lite"/>
    </source>
</evidence>
<dbReference type="InterPro" id="IPR002893">
    <property type="entry name" value="Znf_MYND"/>
</dbReference>
<dbReference type="Gene3D" id="6.10.140.2220">
    <property type="match status" value="1"/>
</dbReference>
<feature type="region of interest" description="Disordered" evidence="5">
    <location>
        <begin position="241"/>
        <end position="278"/>
    </location>
</feature>
<evidence type="ECO:0000313" key="7">
    <source>
        <dbReference type="EMBL" id="TMW67641.1"/>
    </source>
</evidence>
<keyword evidence="2 4" id="KW-0863">Zinc-finger</keyword>
<reference evidence="7" key="1">
    <citation type="submission" date="2019-03" db="EMBL/GenBank/DDBJ databases">
        <title>Long read genome sequence of the mycoparasitic Pythium oligandrum ATCC 38472 isolated from sugarbeet rhizosphere.</title>
        <authorList>
            <person name="Gaulin E."/>
        </authorList>
    </citation>
    <scope>NUCLEOTIDE SEQUENCE</scope>
    <source>
        <strain evidence="7">ATCC 38472_TT</strain>
    </source>
</reference>
<proteinExistence type="predicted"/>
<accession>A0A8K1CPX3</accession>
<keyword evidence="3" id="KW-0862">Zinc</keyword>
<sequence length="684" mass="77594">MTAREQLQQEEVKLRNAPEDDWMPANVFETSVGRFWGLLGTRDFMRAKLKHIKTLITLATGTALTKALDESLDCLRLCRVDNMGVRDYISAPYIRLHRFQECYDFIKWWATCDPHGTYDWADFSLPYMSIKNADLTEPVSYMSDAYSLSHIAALAFIKFAVAKGLADVISAQAANAKLPDGLETAVTTFLPSGDLAASVSNPKALQKKMAAQAFEAFKMTHDHNKHFGKAVIDPSDLMSQPFPQDKSEATSQRRDSPLSTSSPRGTRHQAASSSSVKTSSEPRWLHRILRDPYLPNMATYTAYLCKFTFFDVGFWKIVYNPQIELQSVFCCVPCCQFCIPAWTAKSSLTKTTTMVTHVSPKCNICEETEGVSACSRCHVVFYCGRDHQKEDFADHKVLCKHGKQAMAKMTTEEIKLRVTPGDELTPDNVFEEGVGIFWSIQSTRDYMRAKLDYLETMMALGTPTSLTEALKEGLDCLRLCRGDNMGVRNHVAAIYVRLNRFQEGYDFIKWWSTCDPDGTYEWGDTDLPYLDIKDADISEPVEIFARNSMLAHLGALTFIKCYITMALTNVINAQEKGEPIDSLPFHEMVTASSDPKALQKKFAEQSIATFVMTHTRNQYYWKAMIDPVSFMALDLPPYYSPGDKSEARYYFRSIFPAWLENPECMIFLQMQLPKIEELTQEQDE</sequence>
<feature type="compositionally biased region" description="Basic and acidic residues" evidence="5">
    <location>
        <begin position="245"/>
        <end position="256"/>
    </location>
</feature>
<dbReference type="OrthoDB" id="60251at2759"/>
<evidence type="ECO:0000256" key="2">
    <source>
        <dbReference type="ARBA" id="ARBA00022771"/>
    </source>
</evidence>
<dbReference type="SUPFAM" id="SSF144232">
    <property type="entry name" value="HIT/MYND zinc finger-like"/>
    <property type="match status" value="1"/>
</dbReference>
<evidence type="ECO:0000313" key="8">
    <source>
        <dbReference type="Proteomes" id="UP000794436"/>
    </source>
</evidence>
<dbReference type="Pfam" id="PF01753">
    <property type="entry name" value="zf-MYND"/>
    <property type="match status" value="1"/>
</dbReference>
<evidence type="ECO:0000259" key="6">
    <source>
        <dbReference type="PROSITE" id="PS50865"/>
    </source>
</evidence>
<evidence type="ECO:0000256" key="4">
    <source>
        <dbReference type="PROSITE-ProRule" id="PRU00134"/>
    </source>
</evidence>
<protein>
    <recommendedName>
        <fullName evidence="6">MYND-type domain-containing protein</fullName>
    </recommendedName>
</protein>
<evidence type="ECO:0000256" key="1">
    <source>
        <dbReference type="ARBA" id="ARBA00022723"/>
    </source>
</evidence>
<organism evidence="7 8">
    <name type="scientific">Pythium oligandrum</name>
    <name type="common">Mycoparasitic fungus</name>
    <dbReference type="NCBI Taxonomy" id="41045"/>
    <lineage>
        <taxon>Eukaryota</taxon>
        <taxon>Sar</taxon>
        <taxon>Stramenopiles</taxon>
        <taxon>Oomycota</taxon>
        <taxon>Peronosporomycetes</taxon>
        <taxon>Pythiales</taxon>
        <taxon>Pythiaceae</taxon>
        <taxon>Pythium</taxon>
    </lineage>
</organism>
<comment type="caution">
    <text evidence="7">The sequence shown here is derived from an EMBL/GenBank/DDBJ whole genome shotgun (WGS) entry which is preliminary data.</text>
</comment>
<name>A0A8K1CPX3_PYTOL</name>
<keyword evidence="8" id="KW-1185">Reference proteome</keyword>
<evidence type="ECO:0000256" key="3">
    <source>
        <dbReference type="ARBA" id="ARBA00022833"/>
    </source>
</evidence>
<gene>
    <name evidence="7" type="ORF">Poli38472_011261</name>
</gene>
<dbReference type="EMBL" id="SPLM01000004">
    <property type="protein sequence ID" value="TMW67641.1"/>
    <property type="molecule type" value="Genomic_DNA"/>
</dbReference>
<dbReference type="PROSITE" id="PS50865">
    <property type="entry name" value="ZF_MYND_2"/>
    <property type="match status" value="1"/>
</dbReference>
<keyword evidence="1" id="KW-0479">Metal-binding</keyword>
<dbReference type="Proteomes" id="UP000794436">
    <property type="component" value="Unassembled WGS sequence"/>
</dbReference>